<evidence type="ECO:0000256" key="1">
    <source>
        <dbReference type="SAM" id="MobiDB-lite"/>
    </source>
</evidence>
<protein>
    <submittedName>
        <fullName evidence="2">Uncharacterized protein</fullName>
    </submittedName>
</protein>
<reference evidence="2 3" key="1">
    <citation type="journal article" date="2017" name="Nat. Commun.">
        <title>Genome assembly with in vitro proximity ligation data and whole-genome triplication in lettuce.</title>
        <authorList>
            <person name="Reyes-Chin-Wo S."/>
            <person name="Wang Z."/>
            <person name="Yang X."/>
            <person name="Kozik A."/>
            <person name="Arikit S."/>
            <person name="Song C."/>
            <person name="Xia L."/>
            <person name="Froenicke L."/>
            <person name="Lavelle D.O."/>
            <person name="Truco M.J."/>
            <person name="Xia R."/>
            <person name="Zhu S."/>
            <person name="Xu C."/>
            <person name="Xu H."/>
            <person name="Xu X."/>
            <person name="Cox K."/>
            <person name="Korf I."/>
            <person name="Meyers B.C."/>
            <person name="Michelmore R.W."/>
        </authorList>
    </citation>
    <scope>NUCLEOTIDE SEQUENCE [LARGE SCALE GENOMIC DNA]</scope>
    <source>
        <strain evidence="3">cv. Salinas</strain>
        <tissue evidence="2">Seedlings</tissue>
    </source>
</reference>
<sequence>MLQSVRGSGFVLRKKQRYTSDETLECTKKLKWVDVNKIFDMTKEGRRPRHSMTPKYVYGEPHSVPSPVRNHFRRQDEYLCSVSSSDLSHGRGGRSEKPSLKHLVKRLLNSNNRCIGTENAPRY</sequence>
<evidence type="ECO:0000313" key="2">
    <source>
        <dbReference type="EMBL" id="KAJ0203691.1"/>
    </source>
</evidence>
<dbReference type="AlphaFoldDB" id="A0A9R1X8U0"/>
<comment type="caution">
    <text evidence="2">The sequence shown here is derived from an EMBL/GenBank/DDBJ whole genome shotgun (WGS) entry which is preliminary data.</text>
</comment>
<accession>A0A9R1X8U0</accession>
<keyword evidence="3" id="KW-1185">Reference proteome</keyword>
<proteinExistence type="predicted"/>
<dbReference type="Proteomes" id="UP000235145">
    <property type="component" value="Unassembled WGS sequence"/>
</dbReference>
<organism evidence="2 3">
    <name type="scientific">Lactuca sativa</name>
    <name type="common">Garden lettuce</name>
    <dbReference type="NCBI Taxonomy" id="4236"/>
    <lineage>
        <taxon>Eukaryota</taxon>
        <taxon>Viridiplantae</taxon>
        <taxon>Streptophyta</taxon>
        <taxon>Embryophyta</taxon>
        <taxon>Tracheophyta</taxon>
        <taxon>Spermatophyta</taxon>
        <taxon>Magnoliopsida</taxon>
        <taxon>eudicotyledons</taxon>
        <taxon>Gunneridae</taxon>
        <taxon>Pentapetalae</taxon>
        <taxon>asterids</taxon>
        <taxon>campanulids</taxon>
        <taxon>Asterales</taxon>
        <taxon>Asteraceae</taxon>
        <taxon>Cichorioideae</taxon>
        <taxon>Cichorieae</taxon>
        <taxon>Lactucinae</taxon>
        <taxon>Lactuca</taxon>
    </lineage>
</organism>
<evidence type="ECO:0000313" key="3">
    <source>
        <dbReference type="Proteomes" id="UP000235145"/>
    </source>
</evidence>
<name>A0A9R1X8U0_LACSA</name>
<feature type="region of interest" description="Disordered" evidence="1">
    <location>
        <begin position="45"/>
        <end position="68"/>
    </location>
</feature>
<dbReference type="EMBL" id="NBSK02000005">
    <property type="protein sequence ID" value="KAJ0203691.1"/>
    <property type="molecule type" value="Genomic_DNA"/>
</dbReference>
<gene>
    <name evidence="2" type="ORF">LSAT_V11C500257840</name>
</gene>